<dbReference type="Proteomes" id="UP000602124">
    <property type="component" value="Unassembled WGS sequence"/>
</dbReference>
<dbReference type="GO" id="GO:0008081">
    <property type="term" value="F:phosphoric diester hydrolase activity"/>
    <property type="evidence" value="ECO:0007669"/>
    <property type="project" value="InterPro"/>
</dbReference>
<dbReference type="AlphaFoldDB" id="A0A934IV03"/>
<name>A0A934IV03_9HYPH</name>
<dbReference type="EMBL" id="JAEKMH010000002">
    <property type="protein sequence ID" value="MBJ3785631.1"/>
    <property type="molecule type" value="Genomic_DNA"/>
</dbReference>
<dbReference type="Pfam" id="PF03009">
    <property type="entry name" value="GDPD"/>
    <property type="match status" value="2"/>
</dbReference>
<dbReference type="CDD" id="cd08566">
    <property type="entry name" value="GDPD_AtGDE_like"/>
    <property type="match status" value="1"/>
</dbReference>
<dbReference type="PROSITE" id="PS51704">
    <property type="entry name" value="GP_PDE"/>
    <property type="match status" value="2"/>
</dbReference>
<dbReference type="CDD" id="cd08556">
    <property type="entry name" value="GDPD"/>
    <property type="match status" value="1"/>
</dbReference>
<dbReference type="SUPFAM" id="SSF51695">
    <property type="entry name" value="PLC-like phosphodiesterases"/>
    <property type="match status" value="2"/>
</dbReference>
<evidence type="ECO:0000259" key="1">
    <source>
        <dbReference type="PROSITE" id="PS51704"/>
    </source>
</evidence>
<organism evidence="2 3">
    <name type="scientific">Devosia sediminis</name>
    <dbReference type="NCBI Taxonomy" id="2798801"/>
    <lineage>
        <taxon>Bacteria</taxon>
        <taxon>Pseudomonadati</taxon>
        <taxon>Pseudomonadota</taxon>
        <taxon>Alphaproteobacteria</taxon>
        <taxon>Hyphomicrobiales</taxon>
        <taxon>Devosiaceae</taxon>
        <taxon>Devosia</taxon>
    </lineage>
</organism>
<evidence type="ECO:0000313" key="3">
    <source>
        <dbReference type="Proteomes" id="UP000602124"/>
    </source>
</evidence>
<dbReference type="PANTHER" id="PTHR46211:SF14">
    <property type="entry name" value="GLYCEROPHOSPHODIESTER PHOSPHODIESTERASE"/>
    <property type="match status" value="1"/>
</dbReference>
<gene>
    <name evidence="2" type="ORF">JEQ47_12960</name>
</gene>
<reference evidence="2" key="1">
    <citation type="submission" date="2020-12" db="EMBL/GenBank/DDBJ databases">
        <title>Devosia sp. MSA67 isolated from Mo River.</title>
        <authorList>
            <person name="Ma F."/>
            <person name="Zi Z."/>
        </authorList>
    </citation>
    <scope>NUCLEOTIDE SEQUENCE</scope>
    <source>
        <strain evidence="2">MSA67</strain>
    </source>
</reference>
<dbReference type="GO" id="GO:0006629">
    <property type="term" value="P:lipid metabolic process"/>
    <property type="evidence" value="ECO:0007669"/>
    <property type="project" value="InterPro"/>
</dbReference>
<dbReference type="InterPro" id="IPR017946">
    <property type="entry name" value="PLC-like_Pdiesterase_TIM-brl"/>
</dbReference>
<dbReference type="PROSITE" id="PS50007">
    <property type="entry name" value="PIPLC_X_DOMAIN"/>
    <property type="match status" value="1"/>
</dbReference>
<feature type="domain" description="GP-PDE" evidence="1">
    <location>
        <begin position="248"/>
        <end position="487"/>
    </location>
</feature>
<dbReference type="Gene3D" id="3.20.20.190">
    <property type="entry name" value="Phosphatidylinositol (PI) phosphodiesterase"/>
    <property type="match status" value="2"/>
</dbReference>
<dbReference type="InterPro" id="IPR030395">
    <property type="entry name" value="GP_PDE_dom"/>
</dbReference>
<dbReference type="PANTHER" id="PTHR46211">
    <property type="entry name" value="GLYCEROPHOSPHORYL DIESTER PHOSPHODIESTERASE"/>
    <property type="match status" value="1"/>
</dbReference>
<comment type="caution">
    <text evidence="2">The sequence shown here is derived from an EMBL/GenBank/DDBJ whole genome shotgun (WGS) entry which is preliminary data.</text>
</comment>
<sequence length="487" mass="53498">MRNTIPFPARPDRRPLCIAHRGASQHARENTLQAFRVAAAFGADMWEIDVQLTADNQPVVSHDAELMRVFGVPGVIAEMTLVQIRQAAPDLPTLDEVIALAGELDQALYVEIKARGAGRIVMSRLKAASFTRAGLGSFGVDEVRDLVAADCPYPVSILVPLGADPFERAEQSGADIIHLCWERGGDRPQDLVTPDLLARARQLGLGLVLWHEERKAVLDDLLKLPSLGICTNQPELLGGCERVDIGGMQIVCHRGANRFAPENTMAAARMIFDQGCAYLELDVRESADGELVVIHDPTLERTTNGTGKVADHTLAALRNLDAGAWFSPQFAGQRIPTLAEMITLCQSYGRQIYIENKCADPAKILALVDTMGFAEHCFHWSGDHALQAGIRALSPTARIKSNGARYNSMQALKDHLDPAIIEIRVETYERDAPEAQRLNIVPMLQYFGDAPKIFEKIVALRPPMINLDRADLLLAAFRRQAGLDNWA</sequence>
<keyword evidence="3" id="KW-1185">Reference proteome</keyword>
<accession>A0A934IV03</accession>
<dbReference type="RefSeq" id="WP_198876796.1">
    <property type="nucleotide sequence ID" value="NZ_JAEKMH010000002.1"/>
</dbReference>
<protein>
    <recommendedName>
        <fullName evidence="1">GP-PDE domain-containing protein</fullName>
    </recommendedName>
</protein>
<proteinExistence type="predicted"/>
<evidence type="ECO:0000313" key="2">
    <source>
        <dbReference type="EMBL" id="MBJ3785631.1"/>
    </source>
</evidence>
<feature type="domain" description="GP-PDE" evidence="1">
    <location>
        <begin position="15"/>
        <end position="241"/>
    </location>
</feature>